<accession>A0ABS0HK39</accession>
<feature type="domain" description="HicB-like antitoxin of toxin-antitoxin system" evidence="1">
    <location>
        <begin position="22"/>
        <end position="69"/>
    </location>
</feature>
<dbReference type="PANTHER" id="PTHR34504">
    <property type="entry name" value="ANTITOXIN HICB"/>
    <property type="match status" value="1"/>
</dbReference>
<dbReference type="InterPro" id="IPR035069">
    <property type="entry name" value="TTHA1013/TTHA0281-like"/>
</dbReference>
<comment type="caution">
    <text evidence="2">The sequence shown here is derived from an EMBL/GenBank/DDBJ whole genome shotgun (WGS) entry which is preliminary data.</text>
</comment>
<keyword evidence="3" id="KW-1185">Reference proteome</keyword>
<dbReference type="InterPro" id="IPR051404">
    <property type="entry name" value="TA_system_antitoxin"/>
</dbReference>
<dbReference type="SUPFAM" id="SSF143100">
    <property type="entry name" value="TTHA1013/TTHA0281-like"/>
    <property type="match status" value="1"/>
</dbReference>
<evidence type="ECO:0000313" key="3">
    <source>
        <dbReference type="Proteomes" id="UP000600799"/>
    </source>
</evidence>
<evidence type="ECO:0000259" key="1">
    <source>
        <dbReference type="Pfam" id="PF15919"/>
    </source>
</evidence>
<gene>
    <name evidence="2" type="ORF">I2488_16595</name>
</gene>
<dbReference type="Proteomes" id="UP000600799">
    <property type="component" value="Unassembled WGS sequence"/>
</dbReference>
<proteinExistence type="predicted"/>
<reference evidence="2 3" key="1">
    <citation type="submission" date="2020-11" db="EMBL/GenBank/DDBJ databases">
        <title>The genome sequence of Novosphingobium sp. 1Y9A.</title>
        <authorList>
            <person name="Liu Y."/>
        </authorList>
    </citation>
    <scope>NUCLEOTIDE SEQUENCE [LARGE SCALE GENOMIC DNA]</scope>
    <source>
        <strain evidence="2 3">1Y9A</strain>
    </source>
</reference>
<dbReference type="PANTHER" id="PTHR34504:SF2">
    <property type="entry name" value="UPF0150 PROTEIN SSL0259"/>
    <property type="match status" value="1"/>
</dbReference>
<dbReference type="EMBL" id="JADQDC010000013">
    <property type="protein sequence ID" value="MBF9152625.1"/>
    <property type="molecule type" value="Genomic_DNA"/>
</dbReference>
<dbReference type="InterPro" id="IPR031807">
    <property type="entry name" value="HicB-like"/>
</dbReference>
<sequence>MMPQVSDYRVYVEPLAASLGGGFVSYAPELEGCLADGDTPDQALTAIYDAIGCWIEAAVEAGRPIPAPANPPRRIYA</sequence>
<organism evidence="2 3">
    <name type="scientific">Novosphingobium jiangmenense</name>
    <dbReference type="NCBI Taxonomy" id="2791981"/>
    <lineage>
        <taxon>Bacteria</taxon>
        <taxon>Pseudomonadati</taxon>
        <taxon>Pseudomonadota</taxon>
        <taxon>Alphaproteobacteria</taxon>
        <taxon>Sphingomonadales</taxon>
        <taxon>Sphingomonadaceae</taxon>
        <taxon>Novosphingobium</taxon>
    </lineage>
</organism>
<protein>
    <submittedName>
        <fullName evidence="2">Type II toxin-antitoxin system HicB family antitoxin</fullName>
    </submittedName>
</protein>
<evidence type="ECO:0000313" key="2">
    <source>
        <dbReference type="EMBL" id="MBF9152625.1"/>
    </source>
</evidence>
<name>A0ABS0HK39_9SPHN</name>
<dbReference type="Pfam" id="PF15919">
    <property type="entry name" value="HicB_lk_antitox"/>
    <property type="match status" value="1"/>
</dbReference>
<dbReference type="Gene3D" id="3.30.160.250">
    <property type="match status" value="1"/>
</dbReference>